<evidence type="ECO:0000313" key="2">
    <source>
        <dbReference type="Proteomes" id="UP001442494"/>
    </source>
</evidence>
<protein>
    <submittedName>
        <fullName evidence="1">DUF3891 family protein</fullName>
    </submittedName>
</protein>
<accession>A0ABV0JIX6</accession>
<proteinExistence type="predicted"/>
<evidence type="ECO:0000313" key="1">
    <source>
        <dbReference type="EMBL" id="MEP0863388.1"/>
    </source>
</evidence>
<gene>
    <name evidence="1" type="ORF">NDI37_02770</name>
</gene>
<dbReference type="RefSeq" id="WP_190420574.1">
    <property type="nucleotide sequence ID" value="NZ_JAMPKK010000003.1"/>
</dbReference>
<dbReference type="InterPro" id="IPR024992">
    <property type="entry name" value="DUF3891"/>
</dbReference>
<dbReference type="EMBL" id="JAMPKK010000003">
    <property type="protein sequence ID" value="MEP0863388.1"/>
    <property type="molecule type" value="Genomic_DNA"/>
</dbReference>
<dbReference type="Proteomes" id="UP001442494">
    <property type="component" value="Unassembled WGS sequence"/>
</dbReference>
<name>A0ABV0JIX6_9CYAN</name>
<sequence length="261" mass="29407">MLYRKDPEGLLAIAQPAHAWVSGQLARAWGNEYFGNLAPREDVCMGAEQHDIGWFSWEKMPTFNPKTGLPHSFTELPRKIHIDIWSGAARLAIALGRYPALLASLHGTRLYEHYDATHDSPEDAQLVQKFLVREQAFQKELIATLRNDPDYAAYTTPEAIARNQQLVAIWDGLSLILCMRLLKERLVEKVPTANGETTLKLTPLNGDPTRVSVNPWPFAKETVTLVCEGRYLSETFADEETMRNAIAIAPWTTIKTHLSPE</sequence>
<organism evidence="1 2">
    <name type="scientific">Funiculus sociatus GB2-A5</name>
    <dbReference type="NCBI Taxonomy" id="2933946"/>
    <lineage>
        <taxon>Bacteria</taxon>
        <taxon>Bacillati</taxon>
        <taxon>Cyanobacteriota</taxon>
        <taxon>Cyanophyceae</taxon>
        <taxon>Coleofasciculales</taxon>
        <taxon>Coleofasciculaceae</taxon>
        <taxon>Funiculus</taxon>
    </lineage>
</organism>
<comment type="caution">
    <text evidence="1">The sequence shown here is derived from an EMBL/GenBank/DDBJ whole genome shotgun (WGS) entry which is preliminary data.</text>
</comment>
<dbReference type="Pfam" id="PF13030">
    <property type="entry name" value="DUF3891"/>
    <property type="match status" value="1"/>
</dbReference>
<reference evidence="1 2" key="1">
    <citation type="submission" date="2022-04" db="EMBL/GenBank/DDBJ databases">
        <title>Positive selection, recombination, and allopatry shape intraspecific diversity of widespread and dominant cyanobacteria.</title>
        <authorList>
            <person name="Wei J."/>
            <person name="Shu W."/>
            <person name="Hu C."/>
        </authorList>
    </citation>
    <scope>NUCLEOTIDE SEQUENCE [LARGE SCALE GENOMIC DNA]</scope>
    <source>
        <strain evidence="1 2">GB2-A5</strain>
    </source>
</reference>
<keyword evidence="2" id="KW-1185">Reference proteome</keyword>